<feature type="active site" description="Charge relay system" evidence="5">
    <location>
        <position position="354"/>
    </location>
</feature>
<feature type="chain" id="PRO_5003937374" evidence="6">
    <location>
        <begin position="36"/>
        <end position="742"/>
    </location>
</feature>
<name>K9WFX9_9CYAN</name>
<dbReference type="InterPro" id="IPR015500">
    <property type="entry name" value="Peptidase_S8_subtilisin-rel"/>
</dbReference>
<keyword evidence="4 5" id="KW-0720">Serine protease</keyword>
<dbReference type="PANTHER" id="PTHR43806">
    <property type="entry name" value="PEPTIDASE S8"/>
    <property type="match status" value="1"/>
</dbReference>
<evidence type="ECO:0000313" key="9">
    <source>
        <dbReference type="Proteomes" id="UP000010471"/>
    </source>
</evidence>
<evidence type="ECO:0000256" key="5">
    <source>
        <dbReference type="PROSITE-ProRule" id="PRU01240"/>
    </source>
</evidence>
<dbReference type="Proteomes" id="UP000010471">
    <property type="component" value="Chromosome"/>
</dbReference>
<keyword evidence="6" id="KW-0732">Signal</keyword>
<dbReference type="PATRIC" id="fig|1173027.3.peg.3695"/>
<dbReference type="PROSITE" id="PS00137">
    <property type="entry name" value="SUBTILASE_HIS"/>
    <property type="match status" value="1"/>
</dbReference>
<dbReference type="InterPro" id="IPR022398">
    <property type="entry name" value="Peptidase_S8_His-AS"/>
</dbReference>
<dbReference type="InterPro" id="IPR000209">
    <property type="entry name" value="Peptidase_S8/S53_dom"/>
</dbReference>
<dbReference type="AlphaFoldDB" id="K9WFX9"/>
<dbReference type="SUPFAM" id="SSF52743">
    <property type="entry name" value="Subtilisin-like"/>
    <property type="match status" value="1"/>
</dbReference>
<dbReference type="InterPro" id="IPR050131">
    <property type="entry name" value="Peptidase_S8_subtilisin-like"/>
</dbReference>
<dbReference type="eggNOG" id="COG1404">
    <property type="taxonomic scope" value="Bacteria"/>
</dbReference>
<dbReference type="PANTHER" id="PTHR43806:SF11">
    <property type="entry name" value="CEREVISIN-RELATED"/>
    <property type="match status" value="1"/>
</dbReference>
<dbReference type="InterPro" id="IPR036852">
    <property type="entry name" value="Peptidase_S8/S53_dom_sf"/>
</dbReference>
<gene>
    <name evidence="8" type="ORF">Mic7113_3356</name>
</gene>
<dbReference type="KEGG" id="mic:Mic7113_3356"/>
<dbReference type="PROSITE" id="PS00138">
    <property type="entry name" value="SUBTILASE_SER"/>
    <property type="match status" value="1"/>
</dbReference>
<evidence type="ECO:0000256" key="3">
    <source>
        <dbReference type="ARBA" id="ARBA00022801"/>
    </source>
</evidence>
<evidence type="ECO:0000256" key="4">
    <source>
        <dbReference type="ARBA" id="ARBA00022825"/>
    </source>
</evidence>
<dbReference type="Pfam" id="PF00082">
    <property type="entry name" value="Peptidase_S8"/>
    <property type="match status" value="1"/>
</dbReference>
<dbReference type="OrthoDB" id="9798386at2"/>
<feature type="active site" description="Charge relay system" evidence="5">
    <location>
        <position position="653"/>
    </location>
</feature>
<proteinExistence type="inferred from homology"/>
<dbReference type="EMBL" id="CP003630">
    <property type="protein sequence ID" value="AFZ19088.1"/>
    <property type="molecule type" value="Genomic_DNA"/>
</dbReference>
<evidence type="ECO:0000256" key="2">
    <source>
        <dbReference type="ARBA" id="ARBA00022670"/>
    </source>
</evidence>
<dbReference type="Gene3D" id="3.40.50.200">
    <property type="entry name" value="Peptidase S8/S53 domain"/>
    <property type="match status" value="1"/>
</dbReference>
<keyword evidence="3 5" id="KW-0378">Hydrolase</keyword>
<sequence>MINKRFFSRILLTGYILGVGSASPLVLSAPSSAQAQASDELYYTYFEQKIPLTLRSDAIAVAFKPVGRTRGTRSNQPLHLQLQQDLQKGAGTRGSTRAGTLKVEVSPLGENYALVNLPSGTRSSPTAVQQQIQQQPYVETTLPVLSRPATPSPSPHKRPQLIVLPNEILVNFKPGVSESEKQSILAANSLEMIRPLRFSQNRYLVRSKTVTGTAVLGVANRLNSQAKVQSATPNFIQSLTNQSYSSASIPGATLKPPHASWKLKNPLLSLLKADNSPIKTALLPVQWHLNSTPLSTCLNQRREDKKGLMEYLTTCFNNRTLQAAKTSLPRTDMRVIDAWKNSNQGNNVVVAVIDTLIQWNHPDLAGNLHNVGDIPDRLPGEVSGWDFVENDPDTRMSKNELTILKGKFQDAFLATADELRQKYPDTFQEAEQENPEQSVEEIANRVRYRLLNSEVAGEFHGTMVAGVVTARPQEESGVVGVAPKAKLLPVRVLGLNGSFSVTAYLEGMGYAASRGADVINISLGGRVPTQGEAELISEVLQANPKLVIVASAGNENLNEIGFPAAFPGVVAVGATNLAGNRAPYSNYGATHPLGQGVTLVAPGGDMSSPGLIGGILTTGGTWLDEFWQDLPTPGNWGPNQDTKGKYRWTQGTSFSSPAVAGAIALMKGEDSTRRLTREQLVTILKQTASYNGLAVNEDDAKLYRSQLAEKGIPRSISQQQYFFGSGLVNADAAVKVVKQKLR</sequence>
<comment type="similarity">
    <text evidence="1 5">Belongs to the peptidase S8 family.</text>
</comment>
<dbReference type="HOGENOM" id="CLU_374209_0_0_3"/>
<organism evidence="8 9">
    <name type="scientific">Allocoleopsis franciscana PCC 7113</name>
    <dbReference type="NCBI Taxonomy" id="1173027"/>
    <lineage>
        <taxon>Bacteria</taxon>
        <taxon>Bacillati</taxon>
        <taxon>Cyanobacteriota</taxon>
        <taxon>Cyanophyceae</taxon>
        <taxon>Coleofasciculales</taxon>
        <taxon>Coleofasciculaceae</taxon>
        <taxon>Allocoleopsis</taxon>
        <taxon>Allocoleopsis franciscana</taxon>
    </lineage>
</organism>
<accession>K9WFX9</accession>
<dbReference type="InterPro" id="IPR023828">
    <property type="entry name" value="Peptidase_S8_Ser-AS"/>
</dbReference>
<evidence type="ECO:0000256" key="6">
    <source>
        <dbReference type="SAM" id="SignalP"/>
    </source>
</evidence>
<evidence type="ECO:0000259" key="7">
    <source>
        <dbReference type="Pfam" id="PF00082"/>
    </source>
</evidence>
<protein>
    <submittedName>
        <fullName evidence="8">Subtilisin-like serine protease</fullName>
    </submittedName>
</protein>
<dbReference type="STRING" id="1173027.Mic7113_3356"/>
<evidence type="ECO:0000256" key="1">
    <source>
        <dbReference type="ARBA" id="ARBA00011073"/>
    </source>
</evidence>
<dbReference type="GO" id="GO:0006508">
    <property type="term" value="P:proteolysis"/>
    <property type="evidence" value="ECO:0007669"/>
    <property type="project" value="UniProtKB-KW"/>
</dbReference>
<dbReference type="PRINTS" id="PR00723">
    <property type="entry name" value="SUBTILISIN"/>
</dbReference>
<reference evidence="8 9" key="1">
    <citation type="submission" date="2012-06" db="EMBL/GenBank/DDBJ databases">
        <title>Finished chromosome of genome of Microcoleus sp. PCC 7113.</title>
        <authorList>
            <consortium name="US DOE Joint Genome Institute"/>
            <person name="Gugger M."/>
            <person name="Coursin T."/>
            <person name="Rippka R."/>
            <person name="Tandeau De Marsac N."/>
            <person name="Huntemann M."/>
            <person name="Wei C.-L."/>
            <person name="Han J."/>
            <person name="Detter J.C."/>
            <person name="Han C."/>
            <person name="Tapia R."/>
            <person name="Chen A."/>
            <person name="Kyrpides N."/>
            <person name="Mavromatis K."/>
            <person name="Markowitz V."/>
            <person name="Szeto E."/>
            <person name="Ivanova N."/>
            <person name="Pagani I."/>
            <person name="Pati A."/>
            <person name="Goodwin L."/>
            <person name="Nordberg H.P."/>
            <person name="Cantor M.N."/>
            <person name="Hua S.X."/>
            <person name="Woyke T."/>
            <person name="Kerfeld C.A."/>
        </authorList>
    </citation>
    <scope>NUCLEOTIDE SEQUENCE [LARGE SCALE GENOMIC DNA]</scope>
    <source>
        <strain evidence="8 9">PCC 7113</strain>
    </source>
</reference>
<dbReference type="GO" id="GO:0004252">
    <property type="term" value="F:serine-type endopeptidase activity"/>
    <property type="evidence" value="ECO:0007669"/>
    <property type="project" value="UniProtKB-UniRule"/>
</dbReference>
<dbReference type="RefSeq" id="WP_015183231.1">
    <property type="nucleotide sequence ID" value="NC_019738.1"/>
</dbReference>
<feature type="signal peptide" evidence="6">
    <location>
        <begin position="1"/>
        <end position="35"/>
    </location>
</feature>
<keyword evidence="2 5" id="KW-0645">Protease</keyword>
<dbReference type="PROSITE" id="PS51892">
    <property type="entry name" value="SUBTILASE"/>
    <property type="match status" value="1"/>
</dbReference>
<evidence type="ECO:0000313" key="8">
    <source>
        <dbReference type="EMBL" id="AFZ19088.1"/>
    </source>
</evidence>
<feature type="active site" description="Charge relay system" evidence="5">
    <location>
        <position position="460"/>
    </location>
</feature>
<feature type="domain" description="Peptidase S8/S53" evidence="7">
    <location>
        <begin position="345"/>
        <end position="691"/>
    </location>
</feature>
<keyword evidence="9" id="KW-1185">Reference proteome</keyword>